<dbReference type="Gene3D" id="1.10.10.60">
    <property type="entry name" value="Homeodomain-like"/>
    <property type="match status" value="1"/>
</dbReference>
<dbReference type="Pfam" id="PF12833">
    <property type="entry name" value="HTH_18"/>
    <property type="match status" value="1"/>
</dbReference>
<keyword evidence="1" id="KW-0805">Transcription regulation</keyword>
<dbReference type="GO" id="GO:0003700">
    <property type="term" value="F:DNA-binding transcription factor activity"/>
    <property type="evidence" value="ECO:0007669"/>
    <property type="project" value="InterPro"/>
</dbReference>
<accession>A0A7X0C5L3</accession>
<evidence type="ECO:0000256" key="3">
    <source>
        <dbReference type="SAM" id="MobiDB-lite"/>
    </source>
</evidence>
<comment type="caution">
    <text evidence="5">The sequence shown here is derived from an EMBL/GenBank/DDBJ whole genome shotgun (WGS) entry which is preliminary data.</text>
</comment>
<dbReference type="Proteomes" id="UP000583800">
    <property type="component" value="Unassembled WGS sequence"/>
</dbReference>
<dbReference type="SUPFAM" id="SSF52317">
    <property type="entry name" value="Class I glutamine amidotransferase-like"/>
    <property type="match status" value="1"/>
</dbReference>
<dbReference type="PANTHER" id="PTHR43130:SF3">
    <property type="entry name" value="HTH-TYPE TRANSCRIPTIONAL REGULATOR RV1931C"/>
    <property type="match status" value="1"/>
</dbReference>
<dbReference type="EMBL" id="JACHJB010000002">
    <property type="protein sequence ID" value="MBB6348955.1"/>
    <property type="molecule type" value="Genomic_DNA"/>
</dbReference>
<dbReference type="Pfam" id="PF01965">
    <property type="entry name" value="DJ-1_PfpI"/>
    <property type="match status" value="1"/>
</dbReference>
<name>A0A7X0C5L3_9ACTN</name>
<dbReference type="InterPro" id="IPR009057">
    <property type="entry name" value="Homeodomain-like_sf"/>
</dbReference>
<dbReference type="GO" id="GO:0043565">
    <property type="term" value="F:sequence-specific DNA binding"/>
    <property type="evidence" value="ECO:0007669"/>
    <property type="project" value="InterPro"/>
</dbReference>
<protein>
    <submittedName>
        <fullName evidence="5">Transcriptional regulator GlxA family with amidase domain</fullName>
    </submittedName>
</protein>
<gene>
    <name evidence="5" type="ORF">FHU36_005500</name>
</gene>
<evidence type="ECO:0000313" key="6">
    <source>
        <dbReference type="Proteomes" id="UP000583800"/>
    </source>
</evidence>
<organism evidence="5 6">
    <name type="scientific">Nonomuraea muscovyensis</name>
    <dbReference type="NCBI Taxonomy" id="1124761"/>
    <lineage>
        <taxon>Bacteria</taxon>
        <taxon>Bacillati</taxon>
        <taxon>Actinomycetota</taxon>
        <taxon>Actinomycetes</taxon>
        <taxon>Streptosporangiales</taxon>
        <taxon>Streptosporangiaceae</taxon>
        <taxon>Nonomuraea</taxon>
    </lineage>
</organism>
<reference evidence="5 6" key="1">
    <citation type="submission" date="2020-08" db="EMBL/GenBank/DDBJ databases">
        <title>Sequencing the genomes of 1000 actinobacteria strains.</title>
        <authorList>
            <person name="Klenk H.-P."/>
        </authorList>
    </citation>
    <scope>NUCLEOTIDE SEQUENCE [LARGE SCALE GENOMIC DNA]</scope>
    <source>
        <strain evidence="5 6">DSM 45913</strain>
    </source>
</reference>
<dbReference type="InterPro" id="IPR052158">
    <property type="entry name" value="INH-QAR"/>
</dbReference>
<evidence type="ECO:0000256" key="2">
    <source>
        <dbReference type="ARBA" id="ARBA00023163"/>
    </source>
</evidence>
<dbReference type="InterPro" id="IPR018060">
    <property type="entry name" value="HTH_AraC"/>
</dbReference>
<dbReference type="RefSeq" id="WP_312891849.1">
    <property type="nucleotide sequence ID" value="NZ_JACHJB010000002.1"/>
</dbReference>
<dbReference type="AlphaFoldDB" id="A0A7X0C5L3"/>
<dbReference type="InterPro" id="IPR029062">
    <property type="entry name" value="Class_I_gatase-like"/>
</dbReference>
<evidence type="ECO:0000259" key="4">
    <source>
        <dbReference type="PROSITE" id="PS01124"/>
    </source>
</evidence>
<dbReference type="SUPFAM" id="SSF46689">
    <property type="entry name" value="Homeodomain-like"/>
    <property type="match status" value="2"/>
</dbReference>
<proteinExistence type="predicted"/>
<keyword evidence="6" id="KW-1185">Reference proteome</keyword>
<feature type="region of interest" description="Disordered" evidence="3">
    <location>
        <begin position="323"/>
        <end position="358"/>
    </location>
</feature>
<evidence type="ECO:0000256" key="1">
    <source>
        <dbReference type="ARBA" id="ARBA00023015"/>
    </source>
</evidence>
<keyword evidence="2" id="KW-0804">Transcription</keyword>
<dbReference type="SMART" id="SM00342">
    <property type="entry name" value="HTH_ARAC"/>
    <property type="match status" value="1"/>
</dbReference>
<evidence type="ECO:0000313" key="5">
    <source>
        <dbReference type="EMBL" id="MBB6348955.1"/>
    </source>
</evidence>
<dbReference type="CDD" id="cd03137">
    <property type="entry name" value="GATase1_AraC_1"/>
    <property type="match status" value="1"/>
</dbReference>
<dbReference type="PROSITE" id="PS01124">
    <property type="entry name" value="HTH_ARAC_FAMILY_2"/>
    <property type="match status" value="1"/>
</dbReference>
<feature type="domain" description="HTH araC/xylS-type" evidence="4">
    <location>
        <begin position="222"/>
        <end position="320"/>
    </location>
</feature>
<sequence>MSAGSIALVVIDNAIPMWDMYELGIASAVFGVAHNDLANPWYDLRLCGMRPGISSPRPGFVLNAPYGLDELEKVDTVIVPAVPEEYVRGDRDLPAELISALQRARAAGARMVSLCNGAFGLAAAGLLDGRLATAHWEHTHVLAERFPKVKVDGSALYVDDGDVLTSAGLSGGLDLCLHIVRRDLGAQVANQLARRLVVPAHRPGGQAQFVERVIAVTDDGIAPVLHWALENLDRPLTVADLAARAGMSARSFHRHLQASTGMSPMKWLLHQRLARAQVLLETTDLPIDHISERSGLGTANNLRHHFALHVGITPTEYRRAFPASRSGTTHRAAAGQRTGVQPGRPDQFRPRAHRATRA</sequence>
<dbReference type="InterPro" id="IPR002818">
    <property type="entry name" value="DJ-1/PfpI"/>
</dbReference>
<dbReference type="Gene3D" id="3.40.50.880">
    <property type="match status" value="1"/>
</dbReference>
<dbReference type="PANTHER" id="PTHR43130">
    <property type="entry name" value="ARAC-FAMILY TRANSCRIPTIONAL REGULATOR"/>
    <property type="match status" value="1"/>
</dbReference>